<dbReference type="RefSeq" id="WP_091507609.1">
    <property type="nucleotide sequence ID" value="NZ_FOLE01000001.1"/>
</dbReference>
<evidence type="ECO:0000256" key="1">
    <source>
        <dbReference type="ARBA" id="ARBA00023015"/>
    </source>
</evidence>
<dbReference type="InterPro" id="IPR019887">
    <property type="entry name" value="Tscrpt_reg_AsnC/Lrp_C"/>
</dbReference>
<dbReference type="InterPro" id="IPR036390">
    <property type="entry name" value="WH_DNA-bd_sf"/>
</dbReference>
<dbReference type="STRING" id="927664.SAMN05421780_101785"/>
<dbReference type="InterPro" id="IPR036388">
    <property type="entry name" value="WH-like_DNA-bd_sf"/>
</dbReference>
<dbReference type="SUPFAM" id="SSF54909">
    <property type="entry name" value="Dimeric alpha+beta barrel"/>
    <property type="match status" value="1"/>
</dbReference>
<dbReference type="InterPro" id="IPR019888">
    <property type="entry name" value="Tscrpt_reg_AsnC-like"/>
</dbReference>
<keyword evidence="2 5" id="KW-0238">DNA-binding</keyword>
<dbReference type="Gene3D" id="3.30.70.920">
    <property type="match status" value="1"/>
</dbReference>
<keyword evidence="6" id="KW-1185">Reference proteome</keyword>
<organism evidence="5 6">
    <name type="scientific">Flexibacter flexilis DSM 6793</name>
    <dbReference type="NCBI Taxonomy" id="927664"/>
    <lineage>
        <taxon>Bacteria</taxon>
        <taxon>Pseudomonadati</taxon>
        <taxon>Bacteroidota</taxon>
        <taxon>Cytophagia</taxon>
        <taxon>Cytophagales</taxon>
        <taxon>Flexibacteraceae</taxon>
        <taxon>Flexibacter</taxon>
    </lineage>
</organism>
<dbReference type="Pfam" id="PF01037">
    <property type="entry name" value="AsnC_trans_reg"/>
    <property type="match status" value="1"/>
</dbReference>
<dbReference type="CDD" id="cd00090">
    <property type="entry name" value="HTH_ARSR"/>
    <property type="match status" value="1"/>
</dbReference>
<name>A0A1I1EFH3_9BACT</name>
<reference evidence="5 6" key="1">
    <citation type="submission" date="2016-10" db="EMBL/GenBank/DDBJ databases">
        <authorList>
            <person name="de Groot N.N."/>
        </authorList>
    </citation>
    <scope>NUCLEOTIDE SEQUENCE [LARGE SCALE GENOMIC DNA]</scope>
    <source>
        <strain evidence="5 6">DSM 6793</strain>
    </source>
</reference>
<dbReference type="PROSITE" id="PS50956">
    <property type="entry name" value="HTH_ASNC_2"/>
    <property type="match status" value="1"/>
</dbReference>
<dbReference type="GO" id="GO:0006355">
    <property type="term" value="P:regulation of DNA-templated transcription"/>
    <property type="evidence" value="ECO:0007669"/>
    <property type="project" value="UniProtKB-ARBA"/>
</dbReference>
<feature type="domain" description="HTH asnC-type" evidence="4">
    <location>
        <begin position="4"/>
        <end position="65"/>
    </location>
</feature>
<protein>
    <submittedName>
        <fullName evidence="5">DNA-binding transcriptional regulator, Lrp family</fullName>
    </submittedName>
</protein>
<dbReference type="AlphaFoldDB" id="A0A1I1EFH3"/>
<dbReference type="GO" id="GO:0005829">
    <property type="term" value="C:cytosol"/>
    <property type="evidence" value="ECO:0007669"/>
    <property type="project" value="TreeGrafter"/>
</dbReference>
<dbReference type="InterPro" id="IPR011991">
    <property type="entry name" value="ArsR-like_HTH"/>
</dbReference>
<accession>A0A1I1EFH3</accession>
<evidence type="ECO:0000256" key="3">
    <source>
        <dbReference type="ARBA" id="ARBA00023163"/>
    </source>
</evidence>
<dbReference type="InterPro" id="IPR011008">
    <property type="entry name" value="Dimeric_a/b-barrel"/>
</dbReference>
<dbReference type="PANTHER" id="PTHR30154:SF34">
    <property type="entry name" value="TRANSCRIPTIONAL REGULATOR AZLB"/>
    <property type="match status" value="1"/>
</dbReference>
<dbReference type="OrthoDB" id="9800326at2"/>
<dbReference type="EMBL" id="FOLE01000001">
    <property type="protein sequence ID" value="SFB85851.1"/>
    <property type="molecule type" value="Genomic_DNA"/>
</dbReference>
<dbReference type="Proteomes" id="UP000199514">
    <property type="component" value="Unassembled WGS sequence"/>
</dbReference>
<dbReference type="Pfam" id="PF13412">
    <property type="entry name" value="HTH_24"/>
    <property type="match status" value="1"/>
</dbReference>
<evidence type="ECO:0000259" key="4">
    <source>
        <dbReference type="PROSITE" id="PS50956"/>
    </source>
</evidence>
<keyword evidence="1" id="KW-0805">Transcription regulation</keyword>
<gene>
    <name evidence="5" type="ORF">SAMN05421780_101785</name>
</gene>
<evidence type="ECO:0000313" key="6">
    <source>
        <dbReference type="Proteomes" id="UP000199514"/>
    </source>
</evidence>
<dbReference type="GO" id="GO:0043200">
    <property type="term" value="P:response to amino acid"/>
    <property type="evidence" value="ECO:0007669"/>
    <property type="project" value="TreeGrafter"/>
</dbReference>
<evidence type="ECO:0000256" key="2">
    <source>
        <dbReference type="ARBA" id="ARBA00023125"/>
    </source>
</evidence>
<evidence type="ECO:0000313" key="5">
    <source>
        <dbReference type="EMBL" id="SFB85851.1"/>
    </source>
</evidence>
<keyword evidence="3" id="KW-0804">Transcription</keyword>
<dbReference type="SUPFAM" id="SSF46785">
    <property type="entry name" value="Winged helix' DNA-binding domain"/>
    <property type="match status" value="1"/>
</dbReference>
<sequence length="154" mass="17786">MNNLDATDLRILELLQENAQLTTKEIGAKLQLSNTPVHERIKRLEREGFIRKYVALLNPQKLNRSLTAYCNVQLKEHSRPYLDKFEQEVTCLKEVVACYYIAGTFDYLLKVMVANMDEYHEFIAYKLASLDNIGHAQSAFVMKEIMESTALPLK</sequence>
<dbReference type="PRINTS" id="PR00033">
    <property type="entry name" value="HTHASNC"/>
</dbReference>
<dbReference type="PANTHER" id="PTHR30154">
    <property type="entry name" value="LEUCINE-RESPONSIVE REGULATORY PROTEIN"/>
    <property type="match status" value="1"/>
</dbReference>
<proteinExistence type="predicted"/>
<dbReference type="GO" id="GO:0043565">
    <property type="term" value="F:sequence-specific DNA binding"/>
    <property type="evidence" value="ECO:0007669"/>
    <property type="project" value="InterPro"/>
</dbReference>
<dbReference type="Gene3D" id="1.10.10.10">
    <property type="entry name" value="Winged helix-like DNA-binding domain superfamily/Winged helix DNA-binding domain"/>
    <property type="match status" value="1"/>
</dbReference>
<dbReference type="SMART" id="SM00344">
    <property type="entry name" value="HTH_ASNC"/>
    <property type="match status" value="1"/>
</dbReference>
<dbReference type="InterPro" id="IPR000485">
    <property type="entry name" value="AsnC-type_HTH_dom"/>
</dbReference>